<evidence type="ECO:0000256" key="1">
    <source>
        <dbReference type="SAM" id="SignalP"/>
    </source>
</evidence>
<feature type="domain" description="PGG" evidence="2">
    <location>
        <begin position="2"/>
        <end position="44"/>
    </location>
</feature>
<gene>
    <name evidence="3" type="ORF">RDI58_022110</name>
</gene>
<keyword evidence="4" id="KW-1185">Reference proteome</keyword>
<dbReference type="InterPro" id="IPR026961">
    <property type="entry name" value="PGG_dom"/>
</dbReference>
<reference evidence="3 4" key="1">
    <citation type="submission" date="2024-02" db="EMBL/GenBank/DDBJ databases">
        <title>de novo genome assembly of Solanum bulbocastanum strain 11H21.</title>
        <authorList>
            <person name="Hosaka A.J."/>
        </authorList>
    </citation>
    <scope>NUCLEOTIDE SEQUENCE [LARGE SCALE GENOMIC DNA]</scope>
    <source>
        <tissue evidence="3">Young leaves</tissue>
    </source>
</reference>
<protein>
    <recommendedName>
        <fullName evidence="2">PGG domain-containing protein</fullName>
    </recommendedName>
</protein>
<keyword evidence="1" id="KW-0732">Signal</keyword>
<name>A0AAN8T771_SOLBU</name>
<dbReference type="Pfam" id="PF13962">
    <property type="entry name" value="PGG"/>
    <property type="match status" value="1"/>
</dbReference>
<dbReference type="Proteomes" id="UP001371456">
    <property type="component" value="Unassembled WGS sequence"/>
</dbReference>
<accession>A0AAN8T771</accession>
<proteinExistence type="predicted"/>
<sequence length="80" mass="8788">MANSSIIIATLIATIVFADGFPVADGNNSDNGIPILLKLYRFRSLSYQMIKVALRCSNPSPTLKPKMSAVMNMLEDNVER</sequence>
<dbReference type="AlphaFoldDB" id="A0AAN8T771"/>
<feature type="signal peptide" evidence="1">
    <location>
        <begin position="1"/>
        <end position="20"/>
    </location>
</feature>
<evidence type="ECO:0000313" key="4">
    <source>
        <dbReference type="Proteomes" id="UP001371456"/>
    </source>
</evidence>
<feature type="chain" id="PRO_5042850025" description="PGG domain-containing protein" evidence="1">
    <location>
        <begin position="21"/>
        <end position="80"/>
    </location>
</feature>
<evidence type="ECO:0000313" key="3">
    <source>
        <dbReference type="EMBL" id="KAK6779926.1"/>
    </source>
</evidence>
<comment type="caution">
    <text evidence="3">The sequence shown here is derived from an EMBL/GenBank/DDBJ whole genome shotgun (WGS) entry which is preliminary data.</text>
</comment>
<organism evidence="3 4">
    <name type="scientific">Solanum bulbocastanum</name>
    <name type="common">Wild potato</name>
    <dbReference type="NCBI Taxonomy" id="147425"/>
    <lineage>
        <taxon>Eukaryota</taxon>
        <taxon>Viridiplantae</taxon>
        <taxon>Streptophyta</taxon>
        <taxon>Embryophyta</taxon>
        <taxon>Tracheophyta</taxon>
        <taxon>Spermatophyta</taxon>
        <taxon>Magnoliopsida</taxon>
        <taxon>eudicotyledons</taxon>
        <taxon>Gunneridae</taxon>
        <taxon>Pentapetalae</taxon>
        <taxon>asterids</taxon>
        <taxon>lamiids</taxon>
        <taxon>Solanales</taxon>
        <taxon>Solanaceae</taxon>
        <taxon>Solanoideae</taxon>
        <taxon>Solaneae</taxon>
        <taxon>Solanum</taxon>
    </lineage>
</organism>
<evidence type="ECO:0000259" key="2">
    <source>
        <dbReference type="Pfam" id="PF13962"/>
    </source>
</evidence>
<dbReference type="EMBL" id="JBANQN010000009">
    <property type="protein sequence ID" value="KAK6779926.1"/>
    <property type="molecule type" value="Genomic_DNA"/>
</dbReference>